<accession>A0A1Y5S1S7</accession>
<keyword evidence="3" id="KW-1185">Reference proteome</keyword>
<evidence type="ECO:0008006" key="4">
    <source>
        <dbReference type="Google" id="ProtNLM"/>
    </source>
</evidence>
<evidence type="ECO:0000256" key="1">
    <source>
        <dbReference type="SAM" id="MobiDB-lite"/>
    </source>
</evidence>
<feature type="compositionally biased region" description="Basic and acidic residues" evidence="1">
    <location>
        <begin position="156"/>
        <end position="165"/>
    </location>
</feature>
<proteinExistence type="predicted"/>
<protein>
    <recommendedName>
        <fullName evidence="4">Molybdopterin-guanine dinucleotide biosynthesis protein MobA</fullName>
    </recommendedName>
</protein>
<evidence type="ECO:0000313" key="2">
    <source>
        <dbReference type="EMBL" id="SLN30506.1"/>
    </source>
</evidence>
<dbReference type="RefSeq" id="WP_245824507.1">
    <property type="nucleotide sequence ID" value="NZ_FWFQ01000008.1"/>
</dbReference>
<organism evidence="2 3">
    <name type="scientific">Pseudoruegeria aquimaris</name>
    <dbReference type="NCBI Taxonomy" id="393663"/>
    <lineage>
        <taxon>Bacteria</taxon>
        <taxon>Pseudomonadati</taxon>
        <taxon>Pseudomonadota</taxon>
        <taxon>Alphaproteobacteria</taxon>
        <taxon>Rhodobacterales</taxon>
        <taxon>Roseobacteraceae</taxon>
        <taxon>Pseudoruegeria</taxon>
    </lineage>
</organism>
<sequence length="185" mass="20788">MLTSAASMPLGIVIRKSPGVTRWAKWSWKAVAVLPGAPDRSWYELRREGDAIEYHAATVPLELWRSDTEAYLTGLSTRVPAIGVVMREDPGSETGLEVLLATASPYEAQDYLDSGEEIVELVPMPEGLVAWIRDFVTAHHEEEIFVKRRRDKKRVDLKEDGKGDARIPQMSDVFRTPGSRRGRLQ</sequence>
<dbReference type="Pfam" id="PF11749">
    <property type="entry name" value="DUF3305"/>
    <property type="match status" value="1"/>
</dbReference>
<evidence type="ECO:0000313" key="3">
    <source>
        <dbReference type="Proteomes" id="UP000193409"/>
    </source>
</evidence>
<dbReference type="AlphaFoldDB" id="A0A1Y5S1S7"/>
<feature type="region of interest" description="Disordered" evidence="1">
    <location>
        <begin position="156"/>
        <end position="185"/>
    </location>
</feature>
<name>A0A1Y5S1S7_9RHOB</name>
<dbReference type="Proteomes" id="UP000193409">
    <property type="component" value="Unassembled WGS sequence"/>
</dbReference>
<dbReference type="EMBL" id="FWFQ01000008">
    <property type="protein sequence ID" value="SLN30506.1"/>
    <property type="molecule type" value="Genomic_DNA"/>
</dbReference>
<reference evidence="2 3" key="1">
    <citation type="submission" date="2017-03" db="EMBL/GenBank/DDBJ databases">
        <authorList>
            <person name="Afonso C.L."/>
            <person name="Miller P.J."/>
            <person name="Scott M.A."/>
            <person name="Spackman E."/>
            <person name="Goraichik I."/>
            <person name="Dimitrov K.M."/>
            <person name="Suarez D.L."/>
            <person name="Swayne D.E."/>
        </authorList>
    </citation>
    <scope>NUCLEOTIDE SEQUENCE [LARGE SCALE GENOMIC DNA]</scope>
    <source>
        <strain evidence="2 3">CECT 7680</strain>
    </source>
</reference>
<gene>
    <name evidence="2" type="ORF">PSA7680_01460</name>
</gene>
<dbReference type="InterPro" id="IPR021736">
    <property type="entry name" value="DUF3305"/>
</dbReference>